<dbReference type="Proteomes" id="UP001163324">
    <property type="component" value="Chromosome 5"/>
</dbReference>
<gene>
    <name evidence="1" type="ORF">N3K66_005943</name>
</gene>
<keyword evidence="2" id="KW-1185">Reference proteome</keyword>
<evidence type="ECO:0000313" key="1">
    <source>
        <dbReference type="EMBL" id="KAI9899482.1"/>
    </source>
</evidence>
<comment type="caution">
    <text evidence="1">The sequence shown here is derived from an EMBL/GenBank/DDBJ whole genome shotgun (WGS) entry which is preliminary data.</text>
</comment>
<protein>
    <submittedName>
        <fullName evidence="1">Uncharacterized protein</fullName>
    </submittedName>
</protein>
<dbReference type="EMBL" id="CM047944">
    <property type="protein sequence ID" value="KAI9899482.1"/>
    <property type="molecule type" value="Genomic_DNA"/>
</dbReference>
<accession>A0ACC0UZA1</accession>
<reference evidence="1" key="1">
    <citation type="submission" date="2022-10" db="EMBL/GenBank/DDBJ databases">
        <title>Complete Genome of Trichothecium roseum strain YXFP-22015, a Plant Pathogen Isolated from Citrus.</title>
        <authorList>
            <person name="Wang Y."/>
            <person name="Zhu L."/>
        </authorList>
    </citation>
    <scope>NUCLEOTIDE SEQUENCE</scope>
    <source>
        <strain evidence="1">YXFP-22015</strain>
    </source>
</reference>
<proteinExistence type="predicted"/>
<evidence type="ECO:0000313" key="2">
    <source>
        <dbReference type="Proteomes" id="UP001163324"/>
    </source>
</evidence>
<name>A0ACC0UZA1_9HYPO</name>
<organism evidence="1 2">
    <name type="scientific">Trichothecium roseum</name>
    <dbReference type="NCBI Taxonomy" id="47278"/>
    <lineage>
        <taxon>Eukaryota</taxon>
        <taxon>Fungi</taxon>
        <taxon>Dikarya</taxon>
        <taxon>Ascomycota</taxon>
        <taxon>Pezizomycotina</taxon>
        <taxon>Sordariomycetes</taxon>
        <taxon>Hypocreomycetidae</taxon>
        <taxon>Hypocreales</taxon>
        <taxon>Hypocreales incertae sedis</taxon>
        <taxon>Trichothecium</taxon>
    </lineage>
</organism>
<sequence>MPLSNIIILGAGPCGLSTAIALAKASTPENPIHVTLVEVREKLQTIGGTLNMTPLAMRYLDHLGVGDGLRRGGIEMKDGLDCVSLRTGRRIGNIWGSIGAIRTIRHSVVDSLLQKIEESHKDAIDIRWGKRAVEITESKDRITIRFDNEESLHADILLGCDGLHSAVRRLWVDPLRKETFTGRVLVMGFEESGKTPVMRLSNGEVALRDTAVITTQKGMLLASKYEPSRQKTYFAHTMYMEEPAGDARDGWKILGGDQDAVRKEVVGCFDAGRVSGVQETVAMCEDWHLYPVYMLPAEGFWFRGRAMLMGDAAHAGESTGLAIEDGILLAKVLERRGSRTVEQLFSDFETVRRPVIEKYHRDAVWAMKNGFRETTWLGSIFIEWGIWLFLLVKRWRQDDHFAQDVRKVSLPA</sequence>